<dbReference type="HOGENOM" id="CLU_1806130_0_0_1"/>
<dbReference type="Proteomes" id="UP000016933">
    <property type="component" value="Unassembled WGS sequence"/>
</dbReference>
<gene>
    <name evidence="1" type="ORF">DOTSEDRAFT_37518</name>
</gene>
<evidence type="ECO:0000313" key="2">
    <source>
        <dbReference type="Proteomes" id="UP000016933"/>
    </source>
</evidence>
<organism evidence="1 2">
    <name type="scientific">Dothistroma septosporum (strain NZE10 / CBS 128990)</name>
    <name type="common">Red band needle blight fungus</name>
    <name type="synonym">Mycosphaerella pini</name>
    <dbReference type="NCBI Taxonomy" id="675120"/>
    <lineage>
        <taxon>Eukaryota</taxon>
        <taxon>Fungi</taxon>
        <taxon>Dikarya</taxon>
        <taxon>Ascomycota</taxon>
        <taxon>Pezizomycotina</taxon>
        <taxon>Dothideomycetes</taxon>
        <taxon>Dothideomycetidae</taxon>
        <taxon>Mycosphaerellales</taxon>
        <taxon>Mycosphaerellaceae</taxon>
        <taxon>Dothistroma</taxon>
    </lineage>
</organism>
<sequence length="143" mass="15583">MYTELNSFADDEKYSQLQSESLISVYIDKQTDPYLAQQRFQAATHVLGGDTHTGPGITANHTLLAVNCWVIGEKHDIEDLPERGYAGNDDEYGNNGNPDHPQCRSRGICKHVGLSCSRAVAMGGQKRAVSLQNVVGELDGTGF</sequence>
<keyword evidence="2" id="KW-1185">Reference proteome</keyword>
<proteinExistence type="predicted"/>
<reference evidence="1 2" key="2">
    <citation type="journal article" date="2012" name="PLoS Pathog.">
        <title>Diverse lifestyles and strategies of plant pathogenesis encoded in the genomes of eighteen Dothideomycetes fungi.</title>
        <authorList>
            <person name="Ohm R.A."/>
            <person name="Feau N."/>
            <person name="Henrissat B."/>
            <person name="Schoch C.L."/>
            <person name="Horwitz B.A."/>
            <person name="Barry K.W."/>
            <person name="Condon B.J."/>
            <person name="Copeland A.C."/>
            <person name="Dhillon B."/>
            <person name="Glaser F."/>
            <person name="Hesse C.N."/>
            <person name="Kosti I."/>
            <person name="LaButti K."/>
            <person name="Lindquist E.A."/>
            <person name="Lucas S."/>
            <person name="Salamov A.A."/>
            <person name="Bradshaw R.E."/>
            <person name="Ciuffetti L."/>
            <person name="Hamelin R.C."/>
            <person name="Kema G.H.J."/>
            <person name="Lawrence C."/>
            <person name="Scott J.A."/>
            <person name="Spatafora J.W."/>
            <person name="Turgeon B.G."/>
            <person name="de Wit P.J.G.M."/>
            <person name="Zhong S."/>
            <person name="Goodwin S.B."/>
            <person name="Grigoriev I.V."/>
        </authorList>
    </citation>
    <scope>NUCLEOTIDE SEQUENCE [LARGE SCALE GENOMIC DNA]</scope>
    <source>
        <strain evidence="2">NZE10 / CBS 128990</strain>
    </source>
</reference>
<name>N1PDT4_DOTSN</name>
<reference evidence="2" key="1">
    <citation type="journal article" date="2012" name="PLoS Genet.">
        <title>The genomes of the fungal plant pathogens Cladosporium fulvum and Dothistroma septosporum reveal adaptation to different hosts and lifestyles but also signatures of common ancestry.</title>
        <authorList>
            <person name="de Wit P.J.G.M."/>
            <person name="van der Burgt A."/>
            <person name="Oekmen B."/>
            <person name="Stergiopoulos I."/>
            <person name="Abd-Elsalam K.A."/>
            <person name="Aerts A.L."/>
            <person name="Bahkali A.H."/>
            <person name="Beenen H.G."/>
            <person name="Chettri P."/>
            <person name="Cox M.P."/>
            <person name="Datema E."/>
            <person name="de Vries R.P."/>
            <person name="Dhillon B."/>
            <person name="Ganley A.R."/>
            <person name="Griffiths S.A."/>
            <person name="Guo Y."/>
            <person name="Hamelin R.C."/>
            <person name="Henrissat B."/>
            <person name="Kabir M.S."/>
            <person name="Jashni M.K."/>
            <person name="Kema G."/>
            <person name="Klaubauf S."/>
            <person name="Lapidus A."/>
            <person name="Levasseur A."/>
            <person name="Lindquist E."/>
            <person name="Mehrabi R."/>
            <person name="Ohm R.A."/>
            <person name="Owen T.J."/>
            <person name="Salamov A."/>
            <person name="Schwelm A."/>
            <person name="Schijlen E."/>
            <person name="Sun H."/>
            <person name="van den Burg H.A."/>
            <person name="van Ham R.C.H.J."/>
            <person name="Zhang S."/>
            <person name="Goodwin S.B."/>
            <person name="Grigoriev I.V."/>
            <person name="Collemare J."/>
            <person name="Bradshaw R.E."/>
        </authorList>
    </citation>
    <scope>NUCLEOTIDE SEQUENCE [LARGE SCALE GENOMIC DNA]</scope>
    <source>
        <strain evidence="2">NZE10 / CBS 128990</strain>
    </source>
</reference>
<dbReference type="EMBL" id="KB446543">
    <property type="protein sequence ID" value="EME40758.1"/>
    <property type="molecule type" value="Genomic_DNA"/>
</dbReference>
<accession>N1PDT4</accession>
<evidence type="ECO:0000313" key="1">
    <source>
        <dbReference type="EMBL" id="EME40758.1"/>
    </source>
</evidence>
<protein>
    <submittedName>
        <fullName evidence="1">Uncharacterized protein</fullName>
    </submittedName>
</protein>
<dbReference type="AlphaFoldDB" id="N1PDT4"/>